<dbReference type="EMBL" id="BSYO01000036">
    <property type="protein sequence ID" value="GMH29520.1"/>
    <property type="molecule type" value="Genomic_DNA"/>
</dbReference>
<evidence type="ECO:0000313" key="2">
    <source>
        <dbReference type="Proteomes" id="UP001279734"/>
    </source>
</evidence>
<dbReference type="Proteomes" id="UP001279734">
    <property type="component" value="Unassembled WGS sequence"/>
</dbReference>
<protein>
    <submittedName>
        <fullName evidence="1">Uncharacterized protein</fullName>
    </submittedName>
</protein>
<dbReference type="AlphaFoldDB" id="A0AAD3Y6R5"/>
<accession>A0AAD3Y6R5</accession>
<keyword evidence="2" id="KW-1185">Reference proteome</keyword>
<organism evidence="1 2">
    <name type="scientific">Nepenthes gracilis</name>
    <name type="common">Slender pitcher plant</name>
    <dbReference type="NCBI Taxonomy" id="150966"/>
    <lineage>
        <taxon>Eukaryota</taxon>
        <taxon>Viridiplantae</taxon>
        <taxon>Streptophyta</taxon>
        <taxon>Embryophyta</taxon>
        <taxon>Tracheophyta</taxon>
        <taxon>Spermatophyta</taxon>
        <taxon>Magnoliopsida</taxon>
        <taxon>eudicotyledons</taxon>
        <taxon>Gunneridae</taxon>
        <taxon>Pentapetalae</taxon>
        <taxon>Caryophyllales</taxon>
        <taxon>Nepenthaceae</taxon>
        <taxon>Nepenthes</taxon>
    </lineage>
</organism>
<evidence type="ECO:0000313" key="1">
    <source>
        <dbReference type="EMBL" id="GMH29520.1"/>
    </source>
</evidence>
<name>A0AAD3Y6R5_NEPGR</name>
<comment type="caution">
    <text evidence="1">The sequence shown here is derived from an EMBL/GenBank/DDBJ whole genome shotgun (WGS) entry which is preliminary data.</text>
</comment>
<reference evidence="1" key="1">
    <citation type="submission" date="2023-05" db="EMBL/GenBank/DDBJ databases">
        <title>Nepenthes gracilis genome sequencing.</title>
        <authorList>
            <person name="Fukushima K."/>
        </authorList>
    </citation>
    <scope>NUCLEOTIDE SEQUENCE</scope>
    <source>
        <strain evidence="1">SING2019-196</strain>
    </source>
</reference>
<sequence>MSEIQSKEATWVSIYKPPEASTVEVVIEEFQTEILEIPSFRPAEPEVQLENVDRVGVKEVPSESIEAEVGVVREEEIHEAVEVICPRSSEAEAPVGPVAITDEVVYVAGTASRESGLPVAISFVMWLRILPELACCMGSGIGGFLLLVKV</sequence>
<proteinExistence type="predicted"/>
<gene>
    <name evidence="1" type="ORF">Nepgr_031363</name>
</gene>